<dbReference type="Gene3D" id="3.30.230.10">
    <property type="match status" value="1"/>
</dbReference>
<dbReference type="InterPro" id="IPR014721">
    <property type="entry name" value="Ribsml_uS5_D2-typ_fold_subgr"/>
</dbReference>
<dbReference type="SUPFAM" id="SSF52540">
    <property type="entry name" value="P-loop containing nucleoside triphosphate hydrolases"/>
    <property type="match status" value="1"/>
</dbReference>
<sequence length="505" mass="53590">MGLARSWSIGLHGVEGDLVEIEADVGIGLPGLSLVGLPDAALAEARDRVRAAVVNSGQIWPNRKITLALSPATLPKQGSSYDLALACGVLAADDRLAADALEGVVLLGELALDGRIRDVRGVLPCVMAARRAGVKRVVVPANALDEAGLVDGVELFGASHLCEVLAWLRREGDLPGPETRPRSRSRPPIDDLADVVGQEPARRAIEVAAAGGHHLLFVGPPGSGKTMLARRLTGLLPDLVVEEAMEVAAVRSLAGALPPDEELPITPPFVAPHHGVSAAALVGGGSGLARPGAVSMAHRGVLFLDEVFEFGPHLLDCLRTPLEEGEVRLARKDGVVRYPARFQLVMAANPCPCAPPRPADCQCGPNQLRRYAGRLSGPMLDRVDLRVVFEAVGSLDRGPDETPEDTATVRGRVLAARERARERWRASGWLSNAEVPGPALRRHVPIPRDAAMDLDRKLRSGLLTARGLDRCLRVAWTLCDLRGGERPDAADVHAALELKHEGSAV</sequence>
<dbReference type="Proteomes" id="UP001199469">
    <property type="component" value="Unassembled WGS sequence"/>
</dbReference>
<protein>
    <submittedName>
        <fullName evidence="3">YifB family Mg chelatase-like AAA ATPase</fullName>
    </submittedName>
</protein>
<gene>
    <name evidence="3" type="ORF">LQ327_27515</name>
</gene>
<comment type="similarity">
    <text evidence="1">Belongs to the Mg-chelatase subunits D/I family. ComM subfamily.</text>
</comment>
<dbReference type="RefSeq" id="WP_230739004.1">
    <property type="nucleotide sequence ID" value="NZ_JAJNDB010000007.1"/>
</dbReference>
<keyword evidence="4" id="KW-1185">Reference proteome</keyword>
<dbReference type="EMBL" id="JAJNDB010000007">
    <property type="protein sequence ID" value="MCD2197126.1"/>
    <property type="molecule type" value="Genomic_DNA"/>
</dbReference>
<dbReference type="SMART" id="SM00382">
    <property type="entry name" value="AAA"/>
    <property type="match status" value="1"/>
</dbReference>
<evidence type="ECO:0000313" key="3">
    <source>
        <dbReference type="EMBL" id="MCD2197126.1"/>
    </source>
</evidence>
<evidence type="ECO:0000256" key="1">
    <source>
        <dbReference type="ARBA" id="ARBA00006354"/>
    </source>
</evidence>
<dbReference type="SUPFAM" id="SSF54211">
    <property type="entry name" value="Ribosomal protein S5 domain 2-like"/>
    <property type="match status" value="1"/>
</dbReference>
<name>A0ABS8PIA7_9PSEU</name>
<evidence type="ECO:0000259" key="2">
    <source>
        <dbReference type="SMART" id="SM00382"/>
    </source>
</evidence>
<proteinExistence type="inferred from homology"/>
<dbReference type="Gene3D" id="3.40.50.300">
    <property type="entry name" value="P-loop containing nucleotide triphosphate hydrolases"/>
    <property type="match status" value="1"/>
</dbReference>
<accession>A0ABS8PIA7</accession>
<reference evidence="3 4" key="1">
    <citation type="submission" date="2021-11" db="EMBL/GenBank/DDBJ databases">
        <title>Draft genome sequence of Actinomycetospora sp. SF1 isolated from the rhizosphere soil.</title>
        <authorList>
            <person name="Duangmal K."/>
            <person name="Chantavorakit T."/>
        </authorList>
    </citation>
    <scope>NUCLEOTIDE SEQUENCE [LARGE SCALE GENOMIC DNA]</scope>
    <source>
        <strain evidence="3 4">TBRC 5722</strain>
    </source>
</reference>
<dbReference type="Pfam" id="PF01078">
    <property type="entry name" value="Mg_chelatase"/>
    <property type="match status" value="1"/>
</dbReference>
<comment type="caution">
    <text evidence="3">The sequence shown here is derived from an EMBL/GenBank/DDBJ whole genome shotgun (WGS) entry which is preliminary data.</text>
</comment>
<dbReference type="Pfam" id="PF13335">
    <property type="entry name" value="Mg_chelatase_C"/>
    <property type="match status" value="1"/>
</dbReference>
<dbReference type="InterPro" id="IPR025158">
    <property type="entry name" value="Mg_chelat-rel_C"/>
</dbReference>
<dbReference type="PANTHER" id="PTHR32039:SF7">
    <property type="entry name" value="COMPETENCE PROTEIN COMM"/>
    <property type="match status" value="1"/>
</dbReference>
<dbReference type="CDD" id="cd00009">
    <property type="entry name" value="AAA"/>
    <property type="match status" value="1"/>
</dbReference>
<evidence type="ECO:0000313" key="4">
    <source>
        <dbReference type="Proteomes" id="UP001199469"/>
    </source>
</evidence>
<dbReference type="Pfam" id="PF13541">
    <property type="entry name" value="ChlI"/>
    <property type="match status" value="1"/>
</dbReference>
<dbReference type="InterPro" id="IPR000523">
    <property type="entry name" value="Mg_chelatse_chII-like_cat_dom"/>
</dbReference>
<organism evidence="3 4">
    <name type="scientific">Actinomycetospora endophytica</name>
    <dbReference type="NCBI Taxonomy" id="2291215"/>
    <lineage>
        <taxon>Bacteria</taxon>
        <taxon>Bacillati</taxon>
        <taxon>Actinomycetota</taxon>
        <taxon>Actinomycetes</taxon>
        <taxon>Pseudonocardiales</taxon>
        <taxon>Pseudonocardiaceae</taxon>
        <taxon>Actinomycetospora</taxon>
    </lineage>
</organism>
<dbReference type="NCBIfam" id="TIGR00368">
    <property type="entry name" value="YifB family Mg chelatase-like AAA ATPase"/>
    <property type="match status" value="1"/>
</dbReference>
<feature type="domain" description="AAA+ ATPase" evidence="2">
    <location>
        <begin position="211"/>
        <end position="393"/>
    </location>
</feature>
<dbReference type="PANTHER" id="PTHR32039">
    <property type="entry name" value="MAGNESIUM-CHELATASE SUBUNIT CHLI"/>
    <property type="match status" value="1"/>
</dbReference>
<dbReference type="InterPro" id="IPR020568">
    <property type="entry name" value="Ribosomal_Su5_D2-typ_SF"/>
</dbReference>
<dbReference type="InterPro" id="IPR003593">
    <property type="entry name" value="AAA+_ATPase"/>
</dbReference>
<dbReference type="InterPro" id="IPR027417">
    <property type="entry name" value="P-loop_NTPase"/>
</dbReference>
<dbReference type="InterPro" id="IPR004482">
    <property type="entry name" value="Mg_chelat-rel"/>
</dbReference>
<dbReference type="InterPro" id="IPR045006">
    <property type="entry name" value="CHLI-like"/>
</dbReference>